<dbReference type="EMBL" id="SRMA01027320">
    <property type="protein sequence ID" value="TRY55494.1"/>
    <property type="molecule type" value="Genomic_DNA"/>
</dbReference>
<evidence type="ECO:0000256" key="6">
    <source>
        <dbReference type="ARBA" id="ARBA00022786"/>
    </source>
</evidence>
<evidence type="ECO:0000256" key="7">
    <source>
        <dbReference type="ARBA" id="ARBA00038495"/>
    </source>
</evidence>
<dbReference type="InterPro" id="IPR006553">
    <property type="entry name" value="Leu-rich_rpt_Cys-con_subtyp"/>
</dbReference>
<protein>
    <recommendedName>
        <fullName evidence="8">F-box/LRR-repeat protein 15</fullName>
    </recommendedName>
</protein>
<comment type="similarity">
    <text evidence="7">Belongs to the FBXL15 family.</text>
</comment>
<evidence type="ECO:0000259" key="12">
    <source>
        <dbReference type="Pfam" id="PF25372"/>
    </source>
</evidence>
<keyword evidence="3" id="KW-0963">Cytoplasm</keyword>
<evidence type="ECO:0000256" key="4">
    <source>
        <dbReference type="ARBA" id="ARBA00022614"/>
    </source>
</evidence>
<dbReference type="GO" id="GO:0005737">
    <property type="term" value="C:cytoplasm"/>
    <property type="evidence" value="ECO:0007669"/>
    <property type="project" value="UniProtKB-SubCell"/>
</dbReference>
<organism evidence="13 14">
    <name type="scientific">Danionella cerebrum</name>
    <dbReference type="NCBI Taxonomy" id="2873325"/>
    <lineage>
        <taxon>Eukaryota</taxon>
        <taxon>Metazoa</taxon>
        <taxon>Chordata</taxon>
        <taxon>Craniata</taxon>
        <taxon>Vertebrata</taxon>
        <taxon>Euteleostomi</taxon>
        <taxon>Actinopterygii</taxon>
        <taxon>Neopterygii</taxon>
        <taxon>Teleostei</taxon>
        <taxon>Ostariophysi</taxon>
        <taxon>Cypriniformes</taxon>
        <taxon>Danionidae</taxon>
        <taxon>Danioninae</taxon>
        <taxon>Danionella</taxon>
    </lineage>
</organism>
<evidence type="ECO:0000256" key="1">
    <source>
        <dbReference type="ARBA" id="ARBA00004496"/>
    </source>
</evidence>
<evidence type="ECO:0000259" key="11">
    <source>
        <dbReference type="Pfam" id="PF00646"/>
    </source>
</evidence>
<dbReference type="GO" id="GO:0031146">
    <property type="term" value="P:SCF-dependent proteasomal ubiquitin-dependent protein catabolic process"/>
    <property type="evidence" value="ECO:0007669"/>
    <property type="project" value="TreeGrafter"/>
</dbReference>
<comment type="pathway">
    <text evidence="2">Protein modification; protein ubiquitination.</text>
</comment>
<keyword evidence="14" id="KW-1185">Reference proteome</keyword>
<dbReference type="PANTHER" id="PTHR13318">
    <property type="entry name" value="PARTNER OF PAIRED, ISOFORM B-RELATED"/>
    <property type="match status" value="1"/>
</dbReference>
<keyword evidence="6" id="KW-0833">Ubl conjugation pathway</keyword>
<dbReference type="CDD" id="cd22126">
    <property type="entry name" value="F-box_FBXL15"/>
    <property type="match status" value="1"/>
</dbReference>
<reference evidence="13 14" key="1">
    <citation type="journal article" date="2019" name="Sci. Data">
        <title>Hybrid genome assembly and annotation of Danionella translucida.</title>
        <authorList>
            <person name="Kadobianskyi M."/>
            <person name="Schulze L."/>
            <person name="Schuelke M."/>
            <person name="Judkewitz B."/>
        </authorList>
    </citation>
    <scope>NUCLEOTIDE SEQUENCE [LARGE SCALE GENOMIC DNA]</scope>
    <source>
        <strain evidence="13 14">Bolton</strain>
    </source>
</reference>
<evidence type="ECO:0000313" key="14">
    <source>
        <dbReference type="Proteomes" id="UP000316079"/>
    </source>
</evidence>
<evidence type="ECO:0000256" key="3">
    <source>
        <dbReference type="ARBA" id="ARBA00022490"/>
    </source>
</evidence>
<feature type="domain" description="F-box" evidence="11">
    <location>
        <begin position="16"/>
        <end position="53"/>
    </location>
</feature>
<evidence type="ECO:0000256" key="10">
    <source>
        <dbReference type="ARBA" id="ARBA00063968"/>
    </source>
</evidence>
<evidence type="ECO:0000256" key="5">
    <source>
        <dbReference type="ARBA" id="ARBA00022737"/>
    </source>
</evidence>
<gene>
    <name evidence="13" type="ORF">DNTS_004139</name>
</gene>
<dbReference type="InterPro" id="IPR057207">
    <property type="entry name" value="FBXL15_LRR"/>
</dbReference>
<dbReference type="STRING" id="623744.A0A553MQP0"/>
<feature type="domain" description="F-box/LRR-repeat protein 15-like leucin rich repeat" evidence="12">
    <location>
        <begin position="76"/>
        <end position="264"/>
    </location>
</feature>
<dbReference type="OrthoDB" id="27842at2759"/>
<comment type="subunit">
    <text evidence="10">Part of the SCF (SKP1-CUL1-F-box) E3 ubiquitin-protein ligase complex SCF(FBXL15).</text>
</comment>
<dbReference type="InterPro" id="IPR001810">
    <property type="entry name" value="F-box_dom"/>
</dbReference>
<dbReference type="Proteomes" id="UP000316079">
    <property type="component" value="Unassembled WGS sequence"/>
</dbReference>
<evidence type="ECO:0000256" key="8">
    <source>
        <dbReference type="ARBA" id="ARBA00040698"/>
    </source>
</evidence>
<dbReference type="InterPro" id="IPR032675">
    <property type="entry name" value="LRR_dom_sf"/>
</dbReference>
<comment type="caution">
    <text evidence="13">The sequence shown here is derived from an EMBL/GenBank/DDBJ whole genome shotgun (WGS) entry which is preliminary data.</text>
</comment>
<keyword evidence="5" id="KW-0677">Repeat</keyword>
<comment type="subcellular location">
    <subcellularLocation>
        <location evidence="1">Cytoplasm</location>
    </subcellularLocation>
</comment>
<dbReference type="SMART" id="SM00367">
    <property type="entry name" value="LRR_CC"/>
    <property type="match status" value="6"/>
</dbReference>
<dbReference type="PANTHER" id="PTHR13318:SF179">
    <property type="entry name" value="F-BOX_LRR-REPEAT PROTEIN 15"/>
    <property type="match status" value="1"/>
</dbReference>
<dbReference type="EMBL" id="SRMA01027320">
    <property type="protein sequence ID" value="TRY55492.1"/>
    <property type="molecule type" value="Genomic_DNA"/>
</dbReference>
<dbReference type="InterPro" id="IPR036047">
    <property type="entry name" value="F-box-like_dom_sf"/>
</dbReference>
<comment type="function">
    <text evidence="9">Substrate recognition component of a SCF (SKP1-CUL1-F-box protein) E3 ubiquitin-protein ligase complex which mediates the ubiquitination and subsequent proteasomal degradation of target proteins. Acts as a positive regulator of the BMP signaling pathway. Required for dorsal/ventral pattern formation.</text>
</comment>
<evidence type="ECO:0000313" key="13">
    <source>
        <dbReference type="EMBL" id="TRY55494.1"/>
    </source>
</evidence>
<keyword evidence="4" id="KW-0433">Leucine-rich repeat</keyword>
<name>A0A553MQP0_9TELE</name>
<dbReference type="FunFam" id="3.80.10.10:FF:000113">
    <property type="entry name" value="F-box/LRR-repeat protein 15 isoform X1"/>
    <property type="match status" value="1"/>
</dbReference>
<evidence type="ECO:0000256" key="2">
    <source>
        <dbReference type="ARBA" id="ARBA00004906"/>
    </source>
</evidence>
<proteinExistence type="inferred from homology"/>
<accession>A0A553MQP0</accession>
<evidence type="ECO:0000256" key="9">
    <source>
        <dbReference type="ARBA" id="ARBA00059395"/>
    </source>
</evidence>
<dbReference type="Pfam" id="PF00646">
    <property type="entry name" value="F-box"/>
    <property type="match status" value="1"/>
</dbReference>
<dbReference type="Gene3D" id="3.80.10.10">
    <property type="entry name" value="Ribonuclease Inhibitor"/>
    <property type="match status" value="1"/>
</dbReference>
<sequence>MDQKPEESTQSHRCQLLDLPWEDVLVTHVLHHLSLRELLLLQRVSKSFQALIQLYLTNLRTFDQEQTGPVLPKPAFSSILRNTQLLHHFSVSHCSDWLTDSELLPVIGQNQNIVSVNLHGCAHLSRQALICISLSCPRLQKLCLAHCEWVDGLALRSLADHCPELMVLDLTACRQLRDQAIGYLAGKCPKLSEISVAVNANITDAAVEEVAKKCPQLENLDLTGCLRVRNDSIRTLAEYCPKLQSLKVNHCHNVNESSLGVLRRRNVQIDVEPPLQRALVLLQDIVGFAPFINLQI</sequence>
<dbReference type="SUPFAM" id="SSF52047">
    <property type="entry name" value="RNI-like"/>
    <property type="match status" value="1"/>
</dbReference>
<dbReference type="GO" id="GO:0019005">
    <property type="term" value="C:SCF ubiquitin ligase complex"/>
    <property type="evidence" value="ECO:0007669"/>
    <property type="project" value="TreeGrafter"/>
</dbReference>
<dbReference type="EMBL" id="SRMA01027320">
    <property type="protein sequence ID" value="TRY55493.1"/>
    <property type="molecule type" value="Genomic_DNA"/>
</dbReference>
<dbReference type="SUPFAM" id="SSF81383">
    <property type="entry name" value="F-box domain"/>
    <property type="match status" value="1"/>
</dbReference>
<reference evidence="13" key="2">
    <citation type="submission" date="2019-04" db="EMBL/GenBank/DDBJ databases">
        <authorList>
            <person name="Kadobianskyi M."/>
            <person name="Schulze L."/>
            <person name="Schuelke M."/>
            <person name="Judkewitz B."/>
        </authorList>
    </citation>
    <scope>NUCLEOTIDE SEQUENCE</scope>
    <source>
        <strain evidence="13">Bolton</strain>
        <tissue evidence="13">Whole-body</tissue>
    </source>
</reference>
<dbReference type="AlphaFoldDB" id="A0A553MQP0"/>
<dbReference type="Pfam" id="PF25372">
    <property type="entry name" value="DUF7885"/>
    <property type="match status" value="1"/>
</dbReference>